<dbReference type="NCBIfam" id="TIGR00747">
    <property type="entry name" value="fabH"/>
    <property type="match status" value="1"/>
</dbReference>
<feature type="active site" evidence="14">
    <location>
        <position position="277"/>
    </location>
</feature>
<reference evidence="17" key="2">
    <citation type="submission" date="2021-04" db="EMBL/GenBank/DDBJ databases">
        <authorList>
            <person name="Gilroy R."/>
        </authorList>
    </citation>
    <scope>NUCLEOTIDE SEQUENCE</scope>
    <source>
        <strain evidence="17">ChiSxjej6B18-287</strain>
    </source>
</reference>
<dbReference type="PANTHER" id="PTHR43091:SF1">
    <property type="entry name" value="BETA-KETOACYL-[ACYL-CARRIER-PROTEIN] SYNTHASE III, CHLOROPLASTIC"/>
    <property type="match status" value="1"/>
</dbReference>
<comment type="catalytic activity">
    <reaction evidence="11">
        <text>(2S)-2-methylbutanoyl-CoA + malonyl-[ACP] + H(+) = (4S)-4-methyl-3-oxohexanoyl-[ACP] + CO2 + CoA</text>
        <dbReference type="Rhea" id="RHEA:42276"/>
        <dbReference type="Rhea" id="RHEA-COMP:9623"/>
        <dbReference type="Rhea" id="RHEA-COMP:17148"/>
        <dbReference type="ChEBI" id="CHEBI:15378"/>
        <dbReference type="ChEBI" id="CHEBI:16526"/>
        <dbReference type="ChEBI" id="CHEBI:57287"/>
        <dbReference type="ChEBI" id="CHEBI:78449"/>
        <dbReference type="ChEBI" id="CHEBI:88166"/>
        <dbReference type="ChEBI" id="CHEBI:167462"/>
        <dbReference type="EC" id="2.3.1.300"/>
    </reaction>
    <physiologicalReaction direction="left-to-right" evidence="11">
        <dbReference type="Rhea" id="RHEA:42277"/>
    </physiologicalReaction>
</comment>
<evidence type="ECO:0000256" key="4">
    <source>
        <dbReference type="ARBA" id="ARBA00022679"/>
    </source>
</evidence>
<dbReference type="GO" id="GO:0006633">
    <property type="term" value="P:fatty acid biosynthetic process"/>
    <property type="evidence" value="ECO:0007669"/>
    <property type="project" value="UniProtKB-UniRule"/>
</dbReference>
<reference evidence="17" key="1">
    <citation type="journal article" date="2021" name="PeerJ">
        <title>Extensive microbial diversity within the chicken gut microbiome revealed by metagenomics and culture.</title>
        <authorList>
            <person name="Gilroy R."/>
            <person name="Ravi A."/>
            <person name="Getino M."/>
            <person name="Pursley I."/>
            <person name="Horton D.L."/>
            <person name="Alikhan N.F."/>
            <person name="Baker D."/>
            <person name="Gharbi K."/>
            <person name="Hall N."/>
            <person name="Watson M."/>
            <person name="Adriaenssens E.M."/>
            <person name="Foster-Nyarko E."/>
            <person name="Jarju S."/>
            <person name="Secka A."/>
            <person name="Antonio M."/>
            <person name="Oren A."/>
            <person name="Chaudhuri R.R."/>
            <person name="La Ragione R."/>
            <person name="Hildebrand F."/>
            <person name="Pallen M.J."/>
        </authorList>
    </citation>
    <scope>NUCLEOTIDE SEQUENCE</scope>
    <source>
        <strain evidence="17">ChiSxjej6B18-287</strain>
    </source>
</reference>
<comment type="catalytic activity">
    <reaction evidence="13">
        <text>3-methylbutanoyl-CoA + malonyl-[ACP] + H(+) = 5-methyl-3-oxohexanoyl-[ACP] + CO2 + CoA</text>
        <dbReference type="Rhea" id="RHEA:42272"/>
        <dbReference type="Rhea" id="RHEA-COMP:9623"/>
        <dbReference type="Rhea" id="RHEA-COMP:9941"/>
        <dbReference type="ChEBI" id="CHEBI:15378"/>
        <dbReference type="ChEBI" id="CHEBI:16526"/>
        <dbReference type="ChEBI" id="CHEBI:57287"/>
        <dbReference type="ChEBI" id="CHEBI:57345"/>
        <dbReference type="ChEBI" id="CHEBI:78449"/>
        <dbReference type="ChEBI" id="CHEBI:78822"/>
        <dbReference type="EC" id="2.3.1.300"/>
    </reaction>
    <physiologicalReaction direction="left-to-right" evidence="13">
        <dbReference type="Rhea" id="RHEA:42273"/>
    </physiologicalReaction>
</comment>
<keyword evidence="6 14" id="KW-0443">Lipid metabolism</keyword>
<dbReference type="AlphaFoldDB" id="A0A9D2N3T1"/>
<name>A0A9D2N3T1_9FIRM</name>
<evidence type="ECO:0000259" key="15">
    <source>
        <dbReference type="Pfam" id="PF08541"/>
    </source>
</evidence>
<protein>
    <recommendedName>
        <fullName evidence="14">Beta-ketoacyl-[acyl-carrier-protein] synthase III</fullName>
        <shortName evidence="14">Beta-ketoacyl-ACP synthase III</shortName>
        <shortName evidence="14">KAS III</shortName>
        <ecNumber evidence="14">2.3.1.180</ecNumber>
    </recommendedName>
    <alternativeName>
        <fullName evidence="14">3-oxoacyl-[acyl-carrier-protein] synthase 3</fullName>
    </alternativeName>
    <alternativeName>
        <fullName evidence="14">3-oxoacyl-[acyl-carrier-protein] synthase III</fullName>
    </alternativeName>
</protein>
<dbReference type="Pfam" id="PF08545">
    <property type="entry name" value="ACP_syn_III"/>
    <property type="match status" value="1"/>
</dbReference>
<organism evidence="17 18">
    <name type="scientific">Candidatus Blautia merdigallinarum</name>
    <dbReference type="NCBI Taxonomy" id="2838495"/>
    <lineage>
        <taxon>Bacteria</taxon>
        <taxon>Bacillati</taxon>
        <taxon>Bacillota</taxon>
        <taxon>Clostridia</taxon>
        <taxon>Lachnospirales</taxon>
        <taxon>Lachnospiraceae</taxon>
        <taxon>Blautia</taxon>
    </lineage>
</organism>
<evidence type="ECO:0000256" key="5">
    <source>
        <dbReference type="ARBA" id="ARBA00022832"/>
    </source>
</evidence>
<dbReference type="Gene3D" id="3.40.47.10">
    <property type="match status" value="1"/>
</dbReference>
<comment type="subcellular location">
    <subcellularLocation>
        <location evidence="14">Cytoplasm</location>
    </subcellularLocation>
</comment>
<dbReference type="EMBL" id="DWWV01000057">
    <property type="protein sequence ID" value="HJC10127.1"/>
    <property type="molecule type" value="Genomic_DNA"/>
</dbReference>
<feature type="domain" description="Beta-ketoacyl-[acyl-carrier-protein] synthase III C-terminal" evidence="15">
    <location>
        <begin position="231"/>
        <end position="320"/>
    </location>
</feature>
<comment type="catalytic activity">
    <reaction evidence="12">
        <text>2-methylpropanoyl-CoA + malonyl-[ACP] + H(+) = 4-methyl-3-oxopentanoyl-[ACP] + CO2 + CoA</text>
        <dbReference type="Rhea" id="RHEA:42268"/>
        <dbReference type="Rhea" id="RHEA-COMP:9623"/>
        <dbReference type="Rhea" id="RHEA-COMP:9940"/>
        <dbReference type="ChEBI" id="CHEBI:15378"/>
        <dbReference type="ChEBI" id="CHEBI:16526"/>
        <dbReference type="ChEBI" id="CHEBI:57287"/>
        <dbReference type="ChEBI" id="CHEBI:57338"/>
        <dbReference type="ChEBI" id="CHEBI:78449"/>
        <dbReference type="ChEBI" id="CHEBI:78820"/>
        <dbReference type="EC" id="2.3.1.300"/>
    </reaction>
    <physiologicalReaction direction="left-to-right" evidence="12">
        <dbReference type="Rhea" id="RHEA:42269"/>
    </physiologicalReaction>
</comment>
<evidence type="ECO:0000256" key="6">
    <source>
        <dbReference type="ARBA" id="ARBA00023098"/>
    </source>
</evidence>
<feature type="domain" description="Beta-ketoacyl-[acyl-carrier-protein] synthase III N-terminal" evidence="16">
    <location>
        <begin position="105"/>
        <end position="180"/>
    </location>
</feature>
<dbReference type="Pfam" id="PF08541">
    <property type="entry name" value="ACP_syn_III_C"/>
    <property type="match status" value="1"/>
</dbReference>
<feature type="active site" evidence="14">
    <location>
        <position position="111"/>
    </location>
</feature>
<comment type="subunit">
    <text evidence="14">Homodimer.</text>
</comment>
<evidence type="ECO:0000256" key="10">
    <source>
        <dbReference type="ARBA" id="ARBA00051096"/>
    </source>
</evidence>
<comment type="catalytic activity">
    <reaction evidence="10">
        <text>malonyl-[ACP] + acetyl-CoA + H(+) = 3-oxobutanoyl-[ACP] + CO2 + CoA</text>
        <dbReference type="Rhea" id="RHEA:12080"/>
        <dbReference type="Rhea" id="RHEA-COMP:9623"/>
        <dbReference type="Rhea" id="RHEA-COMP:9625"/>
        <dbReference type="ChEBI" id="CHEBI:15378"/>
        <dbReference type="ChEBI" id="CHEBI:16526"/>
        <dbReference type="ChEBI" id="CHEBI:57287"/>
        <dbReference type="ChEBI" id="CHEBI:57288"/>
        <dbReference type="ChEBI" id="CHEBI:78449"/>
        <dbReference type="ChEBI" id="CHEBI:78450"/>
        <dbReference type="EC" id="2.3.1.180"/>
    </reaction>
    <physiologicalReaction direction="left-to-right" evidence="10">
        <dbReference type="Rhea" id="RHEA:12081"/>
    </physiologicalReaction>
</comment>
<evidence type="ECO:0000313" key="18">
    <source>
        <dbReference type="Proteomes" id="UP000823893"/>
    </source>
</evidence>
<dbReference type="EC" id="2.3.1.180" evidence="14"/>
<comment type="caution">
    <text evidence="17">The sequence shown here is derived from an EMBL/GenBank/DDBJ whole genome shotgun (WGS) entry which is preliminary data.</text>
</comment>
<dbReference type="PANTHER" id="PTHR43091">
    <property type="entry name" value="3-OXOACYL-[ACYL-CARRIER-PROTEIN] SYNTHASE"/>
    <property type="match status" value="1"/>
</dbReference>
<keyword evidence="14" id="KW-0963">Cytoplasm</keyword>
<evidence type="ECO:0000256" key="14">
    <source>
        <dbReference type="HAMAP-Rule" id="MF_01815"/>
    </source>
</evidence>
<dbReference type="SUPFAM" id="SSF53901">
    <property type="entry name" value="Thiolase-like"/>
    <property type="match status" value="1"/>
</dbReference>
<dbReference type="GO" id="GO:0004315">
    <property type="term" value="F:3-oxoacyl-[acyl-carrier-protein] synthase activity"/>
    <property type="evidence" value="ECO:0007669"/>
    <property type="project" value="InterPro"/>
</dbReference>
<dbReference type="NCBIfam" id="NF006829">
    <property type="entry name" value="PRK09352.1"/>
    <property type="match status" value="1"/>
</dbReference>
<keyword evidence="4 14" id="KW-0808">Transferase</keyword>
<comment type="domain">
    <text evidence="14">The last Arg residue of the ACP-binding site is essential for the weak association between ACP/AcpP and FabH.</text>
</comment>
<evidence type="ECO:0000256" key="12">
    <source>
        <dbReference type="ARBA" id="ARBA00052467"/>
    </source>
</evidence>
<evidence type="ECO:0000256" key="2">
    <source>
        <dbReference type="ARBA" id="ARBA00008642"/>
    </source>
</evidence>
<gene>
    <name evidence="14" type="primary">fabH</name>
    <name evidence="17" type="ORF">H9935_04845</name>
</gene>
<dbReference type="GO" id="GO:0033818">
    <property type="term" value="F:beta-ketoacyl-acyl-carrier-protein synthase III activity"/>
    <property type="evidence" value="ECO:0007669"/>
    <property type="project" value="UniProtKB-UniRule"/>
</dbReference>
<evidence type="ECO:0000256" key="11">
    <source>
        <dbReference type="ARBA" id="ARBA00052407"/>
    </source>
</evidence>
<sequence length="320" mass="34926">MTAKIIGTGSAVPAHKITNDDLAKVVETNDEWISSRTGIKERRIAEEETTVSMSVLAAKKALEDAGTDPLELDLIIVATCSPDYFFPNTACCVQDAIGAVNAAAFDLSAACSGFLFGLNTIQAYMKAGIYKKALLIGAETMSKLINWEDRSTCVLFGDGAGAAVIQAEEKGMIGMIQYSDGHQGPVLTCKARETSNFLAAREQNTDYIYMEGQPVFKFAVKKVPECIQALLEKTGIKKEEIKYYVLHQANSRIIDSVARRMKEPEEKFPMNLHFYGNTSAASIPILLDEMNRKGMLNRGDKIVLSGFGAGLTWGASLLEW</sequence>
<evidence type="ECO:0000256" key="8">
    <source>
        <dbReference type="ARBA" id="ARBA00023268"/>
    </source>
</evidence>
<evidence type="ECO:0000313" key="17">
    <source>
        <dbReference type="EMBL" id="HJC10127.1"/>
    </source>
</evidence>
<dbReference type="CDD" id="cd00830">
    <property type="entry name" value="KAS_III"/>
    <property type="match status" value="1"/>
</dbReference>
<evidence type="ECO:0000256" key="13">
    <source>
        <dbReference type="ARBA" id="ARBA00052985"/>
    </source>
</evidence>
<evidence type="ECO:0000256" key="1">
    <source>
        <dbReference type="ARBA" id="ARBA00005194"/>
    </source>
</evidence>
<keyword evidence="9 14" id="KW-0012">Acyltransferase</keyword>
<dbReference type="InterPro" id="IPR004655">
    <property type="entry name" value="FabH"/>
</dbReference>
<dbReference type="Proteomes" id="UP000823893">
    <property type="component" value="Unassembled WGS sequence"/>
</dbReference>
<feature type="region of interest" description="ACP-binding" evidence="14">
    <location>
        <begin position="248"/>
        <end position="252"/>
    </location>
</feature>
<evidence type="ECO:0000256" key="7">
    <source>
        <dbReference type="ARBA" id="ARBA00023160"/>
    </source>
</evidence>
<accession>A0A9D2N3T1</accession>
<dbReference type="InterPro" id="IPR013751">
    <property type="entry name" value="ACP_syn_III_N"/>
</dbReference>
<keyword evidence="7 14" id="KW-0275">Fatty acid biosynthesis</keyword>
<dbReference type="FunFam" id="3.40.47.10:FF:000004">
    <property type="entry name" value="3-oxoacyl-[acyl-carrier-protein] synthase 3"/>
    <property type="match status" value="1"/>
</dbReference>
<dbReference type="InterPro" id="IPR016039">
    <property type="entry name" value="Thiolase-like"/>
</dbReference>
<comment type="function">
    <text evidence="14">Catalyzes the condensation reaction of fatty acid synthesis by the addition to an acyl acceptor of two carbons from malonyl-ACP. Catalyzes the first condensation reaction which initiates fatty acid synthesis and may therefore play a role in governing the total rate of fatty acid production. Possesses both acetoacetyl-ACP synthase and acetyl transacylase activities. Its substrate specificity determines the biosynthesis of branched-chain and/or straight-chain of fatty acids.</text>
</comment>
<evidence type="ECO:0000256" key="9">
    <source>
        <dbReference type="ARBA" id="ARBA00023315"/>
    </source>
</evidence>
<dbReference type="HAMAP" id="MF_01815">
    <property type="entry name" value="FabH"/>
    <property type="match status" value="1"/>
</dbReference>
<keyword evidence="3 14" id="KW-0444">Lipid biosynthesis</keyword>
<keyword evidence="8 14" id="KW-0511">Multifunctional enzyme</keyword>
<dbReference type="GO" id="GO:0005737">
    <property type="term" value="C:cytoplasm"/>
    <property type="evidence" value="ECO:0007669"/>
    <property type="project" value="UniProtKB-SubCell"/>
</dbReference>
<proteinExistence type="inferred from homology"/>
<dbReference type="InterPro" id="IPR013747">
    <property type="entry name" value="ACP_syn_III_C"/>
</dbReference>
<evidence type="ECO:0000256" key="3">
    <source>
        <dbReference type="ARBA" id="ARBA00022516"/>
    </source>
</evidence>
<comment type="pathway">
    <text evidence="1 14">Lipid metabolism; fatty acid biosynthesis.</text>
</comment>
<feature type="active site" evidence="14">
    <location>
        <position position="247"/>
    </location>
</feature>
<comment type="similarity">
    <text evidence="2 14">Belongs to the thiolase-like superfamily. FabH family.</text>
</comment>
<evidence type="ECO:0000259" key="16">
    <source>
        <dbReference type="Pfam" id="PF08545"/>
    </source>
</evidence>
<keyword evidence="5 14" id="KW-0276">Fatty acid metabolism</keyword>